<dbReference type="EMBL" id="CATNWA010022065">
    <property type="protein sequence ID" value="CAI9624968.1"/>
    <property type="molecule type" value="Genomic_DNA"/>
</dbReference>
<evidence type="ECO:0000313" key="14">
    <source>
        <dbReference type="Proteomes" id="UP001162483"/>
    </source>
</evidence>
<keyword evidence="14" id="KW-1185">Reference proteome</keyword>
<feature type="domain" description="G-protein coupled receptors family 1 profile" evidence="12">
    <location>
        <begin position="29"/>
        <end position="278"/>
    </location>
</feature>
<evidence type="ECO:0000256" key="4">
    <source>
        <dbReference type="ARBA" id="ARBA00022725"/>
    </source>
</evidence>
<feature type="transmembrane region" description="Helical" evidence="11">
    <location>
        <begin position="128"/>
        <end position="156"/>
    </location>
</feature>
<evidence type="ECO:0000256" key="1">
    <source>
        <dbReference type="ARBA" id="ARBA00004651"/>
    </source>
</evidence>
<comment type="caution">
    <text evidence="13">The sequence shown here is derived from an EMBL/GenBank/DDBJ whole genome shotgun (WGS) entry which is preliminary data.</text>
</comment>
<accession>A0ABN9HVI4</accession>
<evidence type="ECO:0000256" key="9">
    <source>
        <dbReference type="ARBA" id="ARBA00023224"/>
    </source>
</evidence>
<feature type="transmembrane region" description="Helical" evidence="11">
    <location>
        <begin position="185"/>
        <end position="213"/>
    </location>
</feature>
<dbReference type="PROSITE" id="PS50262">
    <property type="entry name" value="G_PROTEIN_RECEP_F1_2"/>
    <property type="match status" value="1"/>
</dbReference>
<evidence type="ECO:0000256" key="2">
    <source>
        <dbReference type="ARBA" id="ARBA00022475"/>
    </source>
</evidence>
<keyword evidence="2 11" id="KW-1003">Cell membrane</keyword>
<dbReference type="SUPFAM" id="SSF81321">
    <property type="entry name" value="Family A G protein-coupled receptor-like"/>
    <property type="match status" value="1"/>
</dbReference>
<sequence length="300" mass="33512">MLAAFPMTLTMRTFSFSLLIPIHIVTLSGNIIIILTVWKSHPLHTPMYYFLVNLSILDICFTSTIIPKFLTILASDNRLISFQSCLTQCYFYFLLGSVELLLLAVMSFDRYTAVCHPLHYTAVMTPEFCLCLILSCWLAGFADTIIPTLLITNIYFCGPNVIDHFFCDAEQLLKLACTDIRTIQIVNLCCSFLVVFGSLIFILISYGFIILAITKASKVGERWKSFSTCVSHLLIVVIIYGSSLFLCMRGITLAAIDISKLSGLMTGIVAPLLSPFIYTLKNNQVKASIKHLVIRQSLGV</sequence>
<dbReference type="InterPro" id="IPR047132">
    <property type="entry name" value="Olfact_rcpt_6C-like"/>
</dbReference>
<comment type="subcellular location">
    <subcellularLocation>
        <location evidence="1 11">Cell membrane</location>
        <topology evidence="1 11">Multi-pass membrane protein</topology>
    </subcellularLocation>
</comment>
<feature type="transmembrane region" description="Helical" evidence="11">
    <location>
        <begin position="233"/>
        <end position="256"/>
    </location>
</feature>
<dbReference type="Gene3D" id="1.20.1070.10">
    <property type="entry name" value="Rhodopsin 7-helix transmembrane proteins"/>
    <property type="match status" value="1"/>
</dbReference>
<dbReference type="PROSITE" id="PS00237">
    <property type="entry name" value="G_PROTEIN_RECEP_F1_1"/>
    <property type="match status" value="1"/>
</dbReference>
<keyword evidence="9 10" id="KW-0807">Transducer</keyword>
<evidence type="ECO:0000256" key="8">
    <source>
        <dbReference type="ARBA" id="ARBA00023170"/>
    </source>
</evidence>
<dbReference type="Pfam" id="PF13853">
    <property type="entry name" value="7tm_4"/>
    <property type="match status" value="1"/>
</dbReference>
<dbReference type="InterPro" id="IPR000725">
    <property type="entry name" value="Olfact_rcpt"/>
</dbReference>
<dbReference type="PRINTS" id="PR00245">
    <property type="entry name" value="OLFACTORYR"/>
</dbReference>
<evidence type="ECO:0000259" key="12">
    <source>
        <dbReference type="PROSITE" id="PS50262"/>
    </source>
</evidence>
<evidence type="ECO:0000256" key="7">
    <source>
        <dbReference type="ARBA" id="ARBA00023136"/>
    </source>
</evidence>
<evidence type="ECO:0000256" key="3">
    <source>
        <dbReference type="ARBA" id="ARBA00022692"/>
    </source>
</evidence>
<dbReference type="Proteomes" id="UP001162483">
    <property type="component" value="Unassembled WGS sequence"/>
</dbReference>
<dbReference type="InterPro" id="IPR000276">
    <property type="entry name" value="GPCR_Rhodpsn"/>
</dbReference>
<keyword evidence="11" id="KW-0716">Sensory transduction</keyword>
<protein>
    <recommendedName>
        <fullName evidence="11">Olfactory receptor</fullName>
    </recommendedName>
</protein>
<comment type="similarity">
    <text evidence="10">Belongs to the G-protein coupled receptor 1 family.</text>
</comment>
<evidence type="ECO:0000256" key="11">
    <source>
        <dbReference type="RuleBase" id="RU363047"/>
    </source>
</evidence>
<reference evidence="13" key="1">
    <citation type="submission" date="2023-05" db="EMBL/GenBank/DDBJ databases">
        <authorList>
            <person name="Stuckert A."/>
        </authorList>
    </citation>
    <scope>NUCLEOTIDE SEQUENCE</scope>
</reference>
<feature type="transmembrane region" description="Helical" evidence="11">
    <location>
        <begin position="262"/>
        <end position="280"/>
    </location>
</feature>
<keyword evidence="7 11" id="KW-0472">Membrane</keyword>
<feature type="transmembrane region" description="Helical" evidence="11">
    <location>
        <begin position="90"/>
        <end position="108"/>
    </location>
</feature>
<name>A0ABN9HVI4_9NEOB</name>
<dbReference type="PANTHER" id="PTHR26454:SF18">
    <property type="entry name" value="OLFACTORY RECEPTOR 6C76"/>
    <property type="match status" value="1"/>
</dbReference>
<keyword evidence="6 10" id="KW-0297">G-protein coupled receptor</keyword>
<dbReference type="PRINTS" id="PR00237">
    <property type="entry name" value="GPCRRHODOPSN"/>
</dbReference>
<keyword evidence="4 11" id="KW-0552">Olfaction</keyword>
<evidence type="ECO:0000256" key="10">
    <source>
        <dbReference type="RuleBase" id="RU000688"/>
    </source>
</evidence>
<organism evidence="13 14">
    <name type="scientific">Staurois parvus</name>
    <dbReference type="NCBI Taxonomy" id="386267"/>
    <lineage>
        <taxon>Eukaryota</taxon>
        <taxon>Metazoa</taxon>
        <taxon>Chordata</taxon>
        <taxon>Craniata</taxon>
        <taxon>Vertebrata</taxon>
        <taxon>Euteleostomi</taxon>
        <taxon>Amphibia</taxon>
        <taxon>Batrachia</taxon>
        <taxon>Anura</taxon>
        <taxon>Neobatrachia</taxon>
        <taxon>Ranoidea</taxon>
        <taxon>Ranidae</taxon>
        <taxon>Staurois</taxon>
    </lineage>
</organism>
<proteinExistence type="inferred from homology"/>
<evidence type="ECO:0000256" key="6">
    <source>
        <dbReference type="ARBA" id="ARBA00023040"/>
    </source>
</evidence>
<dbReference type="InterPro" id="IPR017452">
    <property type="entry name" value="GPCR_Rhodpsn_7TM"/>
</dbReference>
<keyword evidence="3 10" id="KW-0812">Transmembrane</keyword>
<evidence type="ECO:0000256" key="5">
    <source>
        <dbReference type="ARBA" id="ARBA00022989"/>
    </source>
</evidence>
<keyword evidence="8 10" id="KW-0675">Receptor</keyword>
<gene>
    <name evidence="13" type="ORF">SPARVUS_LOCUS16792058</name>
</gene>
<keyword evidence="5 11" id="KW-1133">Transmembrane helix</keyword>
<dbReference type="PANTHER" id="PTHR26454">
    <property type="entry name" value="OLFACTORY RECEPTOR"/>
    <property type="match status" value="1"/>
</dbReference>
<feature type="transmembrane region" description="Helical" evidence="11">
    <location>
        <begin position="50"/>
        <end position="70"/>
    </location>
</feature>
<evidence type="ECO:0000313" key="13">
    <source>
        <dbReference type="EMBL" id="CAI9624968.1"/>
    </source>
</evidence>
<feature type="transmembrane region" description="Helical" evidence="11">
    <location>
        <begin position="20"/>
        <end position="38"/>
    </location>
</feature>